<reference evidence="3 4" key="1">
    <citation type="submission" date="2019-08" db="EMBL/GenBank/DDBJ databases">
        <title>Draft genome sequences of two oriental melons (Cucumis melo L. var makuwa).</title>
        <authorList>
            <person name="Kwon S.-Y."/>
        </authorList>
    </citation>
    <scope>NUCLEOTIDE SEQUENCE [LARGE SCALE GENOMIC DNA]</scope>
    <source>
        <strain evidence="4">cv. Chang Bougi</strain>
        <strain evidence="3">cv. SW 3</strain>
        <tissue evidence="2">Leaf</tissue>
    </source>
</reference>
<evidence type="ECO:0000313" key="2">
    <source>
        <dbReference type="EMBL" id="TYJ97119.1"/>
    </source>
</evidence>
<name>A0A5D3BDP2_CUCMM</name>
<dbReference type="AlphaFoldDB" id="A0A5D3BDP2"/>
<evidence type="ECO:0000313" key="1">
    <source>
        <dbReference type="EMBL" id="KAA0057138.1"/>
    </source>
</evidence>
<evidence type="ECO:0000313" key="3">
    <source>
        <dbReference type="Proteomes" id="UP000321393"/>
    </source>
</evidence>
<gene>
    <name evidence="2" type="ORF">E5676_scaffold371G00260</name>
    <name evidence="1" type="ORF">E6C27_scaffold153G00320</name>
</gene>
<evidence type="ECO:0000313" key="4">
    <source>
        <dbReference type="Proteomes" id="UP000321947"/>
    </source>
</evidence>
<proteinExistence type="predicted"/>
<organism evidence="2 4">
    <name type="scientific">Cucumis melo var. makuwa</name>
    <name type="common">Oriental melon</name>
    <dbReference type="NCBI Taxonomy" id="1194695"/>
    <lineage>
        <taxon>Eukaryota</taxon>
        <taxon>Viridiplantae</taxon>
        <taxon>Streptophyta</taxon>
        <taxon>Embryophyta</taxon>
        <taxon>Tracheophyta</taxon>
        <taxon>Spermatophyta</taxon>
        <taxon>Magnoliopsida</taxon>
        <taxon>eudicotyledons</taxon>
        <taxon>Gunneridae</taxon>
        <taxon>Pentapetalae</taxon>
        <taxon>rosids</taxon>
        <taxon>fabids</taxon>
        <taxon>Cucurbitales</taxon>
        <taxon>Cucurbitaceae</taxon>
        <taxon>Benincaseae</taxon>
        <taxon>Cucumis</taxon>
    </lineage>
</organism>
<dbReference type="EMBL" id="SSTE01007267">
    <property type="protein sequence ID" value="KAA0057138.1"/>
    <property type="molecule type" value="Genomic_DNA"/>
</dbReference>
<dbReference type="Proteomes" id="UP000321947">
    <property type="component" value="Unassembled WGS sequence"/>
</dbReference>
<protein>
    <submittedName>
        <fullName evidence="2">Uncharacterized protein</fullName>
    </submittedName>
</protein>
<comment type="caution">
    <text evidence="2">The sequence shown here is derived from an EMBL/GenBank/DDBJ whole genome shotgun (WGS) entry which is preliminary data.</text>
</comment>
<dbReference type="EMBL" id="SSTD01019037">
    <property type="protein sequence ID" value="TYJ97119.1"/>
    <property type="molecule type" value="Genomic_DNA"/>
</dbReference>
<sequence>MKPKESSIEVPSDPFCSLEGTHSLADFPTLAGYFPYLFHEIELEGKEVDTYLKINEGGVPAFVAPRRVSLLSELARRRDRLRNMNLKSLDRCPLPWRLSDWGCACYKHLFSRFFLSSSVVERSAVNGLDSFCPTAPYLRIRLDFAISDDILESTESLFSFGDQASSPACEKAFNRAARFQRLMICRVPQLDQSPWIEGCLEDMELCHKAEWTDLKIKGKLAQL</sequence>
<accession>A0A5D3BDP2</accession>
<dbReference type="Proteomes" id="UP000321393">
    <property type="component" value="Unassembled WGS sequence"/>
</dbReference>